<keyword evidence="6" id="KW-0067">ATP-binding</keyword>
<dbReference type="InterPro" id="IPR001789">
    <property type="entry name" value="Sig_transdc_resp-reg_receiver"/>
</dbReference>
<dbReference type="GO" id="GO:0005886">
    <property type="term" value="C:plasma membrane"/>
    <property type="evidence" value="ECO:0007669"/>
    <property type="project" value="UniProtKB-SubCell"/>
</dbReference>
<dbReference type="PANTHER" id="PTHR45339:SF1">
    <property type="entry name" value="HYBRID SIGNAL TRANSDUCTION HISTIDINE KINASE J"/>
    <property type="match status" value="1"/>
</dbReference>
<evidence type="ECO:0000256" key="4">
    <source>
        <dbReference type="ARBA" id="ARBA00022692"/>
    </source>
</evidence>
<reference evidence="14 15" key="2">
    <citation type="submission" date="2015-01" db="EMBL/GenBank/DDBJ databases">
        <authorList>
            <consortium name="NBRP consortium"/>
            <person name="Sawabe T."/>
            <person name="Meirelles P."/>
            <person name="Feng G."/>
            <person name="Sayaka M."/>
            <person name="Hattori M."/>
            <person name="Ohkuma M."/>
        </authorList>
    </citation>
    <scope>NUCLEOTIDE SEQUENCE [LARGE SCALE GENOMIC DNA]</scope>
    <source>
        <strain evidence="15">JCM 19231</strain>
    </source>
</reference>
<gene>
    <name evidence="14" type="ORF">JCM19231_434</name>
</gene>
<dbReference type="Pfam" id="PF01627">
    <property type="entry name" value="Hpt"/>
    <property type="match status" value="1"/>
</dbReference>
<dbReference type="PANTHER" id="PTHR45339">
    <property type="entry name" value="HYBRID SIGNAL TRANSDUCTION HISTIDINE KINASE J"/>
    <property type="match status" value="1"/>
</dbReference>
<comment type="subcellular location">
    <subcellularLocation>
        <location evidence="1">Cell membrane</location>
        <topology evidence="1">Multi-pass membrane protein</topology>
    </subcellularLocation>
</comment>
<organism evidence="14 15">
    <name type="scientific">Vibrio ishigakensis</name>
    <dbReference type="NCBI Taxonomy" id="1481914"/>
    <lineage>
        <taxon>Bacteria</taxon>
        <taxon>Pseudomonadati</taxon>
        <taxon>Pseudomonadota</taxon>
        <taxon>Gammaproteobacteria</taxon>
        <taxon>Vibrionales</taxon>
        <taxon>Vibrionaceae</taxon>
        <taxon>Vibrio</taxon>
    </lineage>
</organism>
<dbReference type="Proteomes" id="UP000031671">
    <property type="component" value="Unassembled WGS sequence"/>
</dbReference>
<feature type="domain" description="HPt" evidence="13">
    <location>
        <begin position="153"/>
        <end position="251"/>
    </location>
</feature>
<dbReference type="InterPro" id="IPR011006">
    <property type="entry name" value="CheY-like_superfamily"/>
</dbReference>
<dbReference type="SMART" id="SM00448">
    <property type="entry name" value="REC"/>
    <property type="match status" value="1"/>
</dbReference>
<evidence type="ECO:0000256" key="6">
    <source>
        <dbReference type="ARBA" id="ARBA00022840"/>
    </source>
</evidence>
<keyword evidence="14" id="KW-0418">Kinase</keyword>
<evidence type="ECO:0000256" key="9">
    <source>
        <dbReference type="ARBA" id="ARBA00023136"/>
    </source>
</evidence>
<keyword evidence="5" id="KW-0547">Nucleotide-binding</keyword>
<dbReference type="SUPFAM" id="SSF52172">
    <property type="entry name" value="CheY-like"/>
    <property type="match status" value="1"/>
</dbReference>
<sequence length="251" mass="27877">MDDNPANLKLISALLEEHVESVVTCNNGHDAVTEANSRHFDLILMDIQMPGMDGVAACQAIKQSDLNKDTPVIAVTAHAMSGERDRLLGAGMDDYLTKPIEEQVLLKVLNHWGQKEPVTESMPINTLIHAEPEDQKSDVIIDWDAALTQSANKEDLAKEMLQMLVDYIPEVNQVIEKAIDEQSVSKDELIHHVHKMHGSSSYCGVPKLKIACAQVEKMLRSGGTVEDIEPELLELQDEMEKVQTTARLYLS</sequence>
<keyword evidence="2" id="KW-1003">Cell membrane</keyword>
<name>A0A0B8NM77_9VIBR</name>
<comment type="caution">
    <text evidence="14">The sequence shown here is derived from an EMBL/GenBank/DDBJ whole genome shotgun (WGS) entry which is preliminary data.</text>
</comment>
<dbReference type="GO" id="GO:0004672">
    <property type="term" value="F:protein kinase activity"/>
    <property type="evidence" value="ECO:0007669"/>
    <property type="project" value="UniProtKB-ARBA"/>
</dbReference>
<dbReference type="SMART" id="SM00073">
    <property type="entry name" value="HPT"/>
    <property type="match status" value="1"/>
</dbReference>
<feature type="domain" description="Response regulatory" evidence="12">
    <location>
        <begin position="1"/>
        <end position="113"/>
    </location>
</feature>
<dbReference type="Gene3D" id="3.40.50.2300">
    <property type="match status" value="1"/>
</dbReference>
<dbReference type="CDD" id="cd17546">
    <property type="entry name" value="REC_hyHK_CKI1_RcsC-like"/>
    <property type="match status" value="1"/>
</dbReference>
<evidence type="ECO:0000256" key="8">
    <source>
        <dbReference type="ARBA" id="ARBA00023012"/>
    </source>
</evidence>
<dbReference type="SUPFAM" id="SSF47226">
    <property type="entry name" value="Histidine-containing phosphotransfer domain, HPT domain"/>
    <property type="match status" value="1"/>
</dbReference>
<evidence type="ECO:0000256" key="10">
    <source>
        <dbReference type="PROSITE-ProRule" id="PRU00110"/>
    </source>
</evidence>
<dbReference type="PROSITE" id="PS50894">
    <property type="entry name" value="HPT"/>
    <property type="match status" value="1"/>
</dbReference>
<keyword evidence="9" id="KW-0472">Membrane</keyword>
<evidence type="ECO:0000256" key="11">
    <source>
        <dbReference type="PROSITE-ProRule" id="PRU00169"/>
    </source>
</evidence>
<keyword evidence="3 11" id="KW-0597">Phosphoprotein</keyword>
<evidence type="ECO:0000259" key="13">
    <source>
        <dbReference type="PROSITE" id="PS50894"/>
    </source>
</evidence>
<keyword evidence="8" id="KW-0902">Two-component regulatory system</keyword>
<evidence type="ECO:0000256" key="1">
    <source>
        <dbReference type="ARBA" id="ARBA00004651"/>
    </source>
</evidence>
<accession>A0A0B8NM77</accession>
<dbReference type="Gene3D" id="1.20.120.160">
    <property type="entry name" value="HPT domain"/>
    <property type="match status" value="1"/>
</dbReference>
<evidence type="ECO:0000313" key="14">
    <source>
        <dbReference type="EMBL" id="GAM55161.1"/>
    </source>
</evidence>
<dbReference type="AlphaFoldDB" id="A0A0B8NM77"/>
<evidence type="ECO:0000259" key="12">
    <source>
        <dbReference type="PROSITE" id="PS50110"/>
    </source>
</evidence>
<dbReference type="GO" id="GO:0005524">
    <property type="term" value="F:ATP binding"/>
    <property type="evidence" value="ECO:0007669"/>
    <property type="project" value="UniProtKB-KW"/>
</dbReference>
<evidence type="ECO:0000313" key="15">
    <source>
        <dbReference type="Proteomes" id="UP000031671"/>
    </source>
</evidence>
<dbReference type="PROSITE" id="PS50110">
    <property type="entry name" value="RESPONSE_REGULATORY"/>
    <property type="match status" value="1"/>
</dbReference>
<reference evidence="14 15" key="1">
    <citation type="submission" date="2015-01" db="EMBL/GenBank/DDBJ databases">
        <title>Vibrio sp. C1 JCM 19231 whole genome shotgun sequence.</title>
        <authorList>
            <person name="Sawabe T."/>
            <person name="Meirelles P."/>
            <person name="Feng G."/>
            <person name="Sayaka M."/>
            <person name="Hattori M."/>
            <person name="Ohkuma M."/>
        </authorList>
    </citation>
    <scope>NUCLEOTIDE SEQUENCE [LARGE SCALE GENOMIC DNA]</scope>
    <source>
        <strain evidence="15">JCM 19231</strain>
    </source>
</reference>
<evidence type="ECO:0000256" key="5">
    <source>
        <dbReference type="ARBA" id="ARBA00022741"/>
    </source>
</evidence>
<protein>
    <submittedName>
        <fullName evidence="14">BarA sensory histidine kinase</fullName>
    </submittedName>
</protein>
<keyword evidence="15" id="KW-1185">Reference proteome</keyword>
<dbReference type="InterPro" id="IPR008207">
    <property type="entry name" value="Sig_transdc_His_kin_Hpt_dom"/>
</dbReference>
<feature type="modified residue" description="4-aspartylphosphate" evidence="11">
    <location>
        <position position="46"/>
    </location>
</feature>
<keyword evidence="7" id="KW-1133">Transmembrane helix</keyword>
<keyword evidence="14" id="KW-0808">Transferase</keyword>
<proteinExistence type="predicted"/>
<evidence type="ECO:0000256" key="3">
    <source>
        <dbReference type="ARBA" id="ARBA00022553"/>
    </source>
</evidence>
<feature type="modified residue" description="Phosphohistidine" evidence="10">
    <location>
        <position position="194"/>
    </location>
</feature>
<dbReference type="EMBL" id="BBRZ01000011">
    <property type="protein sequence ID" value="GAM55161.1"/>
    <property type="molecule type" value="Genomic_DNA"/>
</dbReference>
<evidence type="ECO:0000256" key="2">
    <source>
        <dbReference type="ARBA" id="ARBA00022475"/>
    </source>
</evidence>
<dbReference type="Pfam" id="PF00072">
    <property type="entry name" value="Response_reg"/>
    <property type="match status" value="1"/>
</dbReference>
<evidence type="ECO:0000256" key="7">
    <source>
        <dbReference type="ARBA" id="ARBA00022989"/>
    </source>
</evidence>
<dbReference type="GO" id="GO:0000160">
    <property type="term" value="P:phosphorelay signal transduction system"/>
    <property type="evidence" value="ECO:0007669"/>
    <property type="project" value="UniProtKB-KW"/>
</dbReference>
<keyword evidence="4" id="KW-0812">Transmembrane</keyword>
<dbReference type="InterPro" id="IPR036641">
    <property type="entry name" value="HPT_dom_sf"/>
</dbReference>
<dbReference type="CDD" id="cd00088">
    <property type="entry name" value="HPT"/>
    <property type="match status" value="1"/>
</dbReference>